<sequence>MPIPKNIFQTFKTGDLPWITRFYISRMRKKNPGWNYHFYDDKRILGFFEEEFPPRYLKAYKSLTIGAAKADFFRYAVLYRYGGVYLDIDSYVKTPFDKFLQEDDDFIITHEGNPGLYCQWGLISAKDHPFLKRTLEKVVDNIETHRYPNDVHRTTGPTVYTEAINEVLEEKPDTPHRLLGTDFNGHLKFKYKLGRIFLYGKKSEHWKKKQMSQDIIKPSGE</sequence>
<evidence type="ECO:0000313" key="5">
    <source>
        <dbReference type="Proteomes" id="UP000539710"/>
    </source>
</evidence>
<dbReference type="KEGG" id="cbau:H1R16_01945"/>
<keyword evidence="5" id="KW-1185">Reference proteome</keyword>
<dbReference type="SUPFAM" id="SSF53448">
    <property type="entry name" value="Nucleotide-diphospho-sugar transferases"/>
    <property type="match status" value="1"/>
</dbReference>
<dbReference type="AlphaFoldDB" id="A0A7D7LSK3"/>
<dbReference type="InterPro" id="IPR029044">
    <property type="entry name" value="Nucleotide-diphossugar_trans"/>
</dbReference>
<evidence type="ECO:0000313" key="3">
    <source>
        <dbReference type="EMBL" id="QMS98798.1"/>
    </source>
</evidence>
<keyword evidence="1 3" id="KW-0808">Transferase</keyword>
<dbReference type="GO" id="GO:0000030">
    <property type="term" value="F:mannosyltransferase activity"/>
    <property type="evidence" value="ECO:0007669"/>
    <property type="project" value="TreeGrafter"/>
</dbReference>
<dbReference type="Pfam" id="PF04488">
    <property type="entry name" value="Gly_transf_sug"/>
    <property type="match status" value="1"/>
</dbReference>
<dbReference type="PANTHER" id="PTHR32385:SF15">
    <property type="entry name" value="INOSITOL PHOSPHOCERAMIDE MANNOSYLTRANSFERASE 1"/>
    <property type="match status" value="1"/>
</dbReference>
<dbReference type="InterPro" id="IPR007577">
    <property type="entry name" value="GlycoTrfase_DXD_sugar-bd_CS"/>
</dbReference>
<dbReference type="Gene3D" id="3.90.550.20">
    <property type="match status" value="1"/>
</dbReference>
<dbReference type="Proteomes" id="UP000539710">
    <property type="component" value="Unassembled WGS sequence"/>
</dbReference>
<accession>A0A7D7LSK3</accession>
<dbReference type="EMBL" id="JACEUX010000001">
    <property type="protein sequence ID" value="MBA5245799.1"/>
    <property type="molecule type" value="Genomic_DNA"/>
</dbReference>
<protein>
    <submittedName>
        <fullName evidence="3">Glycosyl transferase</fullName>
    </submittedName>
</protein>
<reference evidence="2" key="3">
    <citation type="submission" date="2020-07" db="EMBL/GenBank/DDBJ databases">
        <authorList>
            <person name="Yang C."/>
        </authorList>
    </citation>
    <scope>NUCLEOTIDE SEQUENCE</scope>
    <source>
        <strain evidence="2">Cx-624</strain>
    </source>
</reference>
<proteinExistence type="predicted"/>
<evidence type="ECO:0000313" key="2">
    <source>
        <dbReference type="EMBL" id="MBA5245799.1"/>
    </source>
</evidence>
<dbReference type="EMBL" id="CP059472">
    <property type="protein sequence ID" value="QMS98798.1"/>
    <property type="molecule type" value="Genomic_DNA"/>
</dbReference>
<name>A0A7D7LSK3_9FLAO</name>
<dbReference type="GO" id="GO:0016020">
    <property type="term" value="C:membrane"/>
    <property type="evidence" value="ECO:0007669"/>
    <property type="project" value="GOC"/>
</dbReference>
<evidence type="ECO:0000256" key="1">
    <source>
        <dbReference type="ARBA" id="ARBA00022679"/>
    </source>
</evidence>
<reference evidence="5" key="2">
    <citation type="submission" date="2020-07" db="EMBL/GenBank/DDBJ databases">
        <title>Flavobacterium sp. xlx-214.</title>
        <authorList>
            <person name="Yang C."/>
        </authorList>
    </citation>
    <scope>NUCLEOTIDE SEQUENCE [LARGE SCALE GENOMIC DNA]</scope>
    <source>
        <strain evidence="5">CX-624</strain>
    </source>
</reference>
<dbReference type="InterPro" id="IPR051706">
    <property type="entry name" value="Glycosyltransferase_domain"/>
</dbReference>
<evidence type="ECO:0000313" key="4">
    <source>
        <dbReference type="Proteomes" id="UP000515349"/>
    </source>
</evidence>
<dbReference type="RefSeq" id="WP_181885917.1">
    <property type="nucleotide sequence ID" value="NZ_CP059472.1"/>
</dbReference>
<dbReference type="GO" id="GO:0051999">
    <property type="term" value="P:mannosyl-inositol phosphorylceramide biosynthetic process"/>
    <property type="evidence" value="ECO:0007669"/>
    <property type="project" value="TreeGrafter"/>
</dbReference>
<dbReference type="Proteomes" id="UP000515349">
    <property type="component" value="Chromosome"/>
</dbReference>
<dbReference type="PANTHER" id="PTHR32385">
    <property type="entry name" value="MANNOSYL PHOSPHORYLINOSITOL CERAMIDE SYNTHASE"/>
    <property type="match status" value="1"/>
</dbReference>
<organism evidence="3 4">
    <name type="scientific">Marnyiella aurantia</name>
    <dbReference type="NCBI Taxonomy" id="2758037"/>
    <lineage>
        <taxon>Bacteria</taxon>
        <taxon>Pseudomonadati</taxon>
        <taxon>Bacteroidota</taxon>
        <taxon>Flavobacteriia</taxon>
        <taxon>Flavobacteriales</taxon>
        <taxon>Weeksellaceae</taxon>
        <taxon>Marnyiella</taxon>
    </lineage>
</organism>
<reference evidence="3 4" key="1">
    <citation type="submission" date="2020-07" db="EMBL/GenBank/DDBJ databases">
        <title>Chryseobacterium sp.cx-624.</title>
        <authorList>
            <person name="Yang C."/>
        </authorList>
    </citation>
    <scope>NUCLEOTIDE SEQUENCE [LARGE SCALE GENOMIC DNA]</scope>
    <source>
        <strain evidence="3">Cx-624</strain>
        <strain evidence="4">cx-624</strain>
    </source>
</reference>
<gene>
    <name evidence="3" type="ORF">H1R16_01945</name>
    <name evidence="2" type="ORF">H2507_01325</name>
</gene>